<evidence type="ECO:0000259" key="3">
    <source>
        <dbReference type="Pfam" id="PF20803"/>
    </source>
</evidence>
<dbReference type="Gene3D" id="3.30.70.2650">
    <property type="match status" value="1"/>
</dbReference>
<dbReference type="EMBL" id="CP054929">
    <property type="protein sequence ID" value="QKW52872.1"/>
    <property type="molecule type" value="Genomic_DNA"/>
</dbReference>
<organism evidence="4 5">
    <name type="scientific">Streptomyces buecherae</name>
    <dbReference type="NCBI Taxonomy" id="2763006"/>
    <lineage>
        <taxon>Bacteria</taxon>
        <taxon>Bacillati</taxon>
        <taxon>Actinomycetota</taxon>
        <taxon>Actinomycetes</taxon>
        <taxon>Kitasatosporales</taxon>
        <taxon>Streptomycetaceae</taxon>
        <taxon>Streptomyces</taxon>
    </lineage>
</organism>
<dbReference type="PIRSF" id="PIRSF020623">
    <property type="entry name" value="PaaX"/>
    <property type="match status" value="1"/>
</dbReference>
<accession>A0A7H8NEJ5</accession>
<dbReference type="Pfam" id="PF20803">
    <property type="entry name" value="PaaX_M"/>
    <property type="match status" value="1"/>
</dbReference>
<dbReference type="Proteomes" id="UP000509303">
    <property type="component" value="Chromosome"/>
</dbReference>
<dbReference type="RefSeq" id="WP_176164582.1">
    <property type="nucleotide sequence ID" value="NZ_CP054929.1"/>
</dbReference>
<dbReference type="InterPro" id="IPR013225">
    <property type="entry name" value="PaaX_C"/>
</dbReference>
<dbReference type="InterPro" id="IPR012906">
    <property type="entry name" value="PaaX-like_N"/>
</dbReference>
<gene>
    <name evidence="4" type="ORF">HUT08_28765</name>
</gene>
<evidence type="ECO:0000313" key="4">
    <source>
        <dbReference type="EMBL" id="QKW52872.1"/>
    </source>
</evidence>
<dbReference type="InterPro" id="IPR048846">
    <property type="entry name" value="PaaX-like_central"/>
</dbReference>
<dbReference type="InterPro" id="IPR036388">
    <property type="entry name" value="WH-like_DNA-bd_sf"/>
</dbReference>
<proteinExistence type="predicted"/>
<evidence type="ECO:0000313" key="5">
    <source>
        <dbReference type="Proteomes" id="UP000509303"/>
    </source>
</evidence>
<dbReference type="PANTHER" id="PTHR30319">
    <property type="entry name" value="PHENYLACETIC ACID REGULATOR-RELATED TRANSCRIPTIONAL REPRESSOR"/>
    <property type="match status" value="1"/>
</dbReference>
<dbReference type="Gene3D" id="1.20.58.1460">
    <property type="match status" value="1"/>
</dbReference>
<reference evidence="4 5" key="1">
    <citation type="submission" date="2020-06" db="EMBL/GenBank/DDBJ databases">
        <title>Genome mining for natural products.</title>
        <authorList>
            <person name="Zhang B."/>
            <person name="Shi J."/>
            <person name="Ge H."/>
        </authorList>
    </citation>
    <scope>NUCLEOTIDE SEQUENCE [LARGE SCALE GENOMIC DNA]</scope>
    <source>
        <strain evidence="4 5">NA00687</strain>
    </source>
</reference>
<feature type="domain" description="Transcriptional repressor PaaX-like C-terminal" evidence="2">
    <location>
        <begin position="218"/>
        <end position="307"/>
    </location>
</feature>
<sequence length="312" mass="33381">MTDPLAQQHTPRSLIVTYYGAYGRGAGGEPETVPVAALIRLLGAVGVDPPSVRSAVSRLKRRGLLVAAKTARGAAGYAPSPDAVQLLDDGDRRIYGRLGAYRLTTRPAGAPDAPDAADASDAPGAAGVPGGGVAAAGDWLLAVFSVPEHERNKRHLLRSRLARLGFGTAAPGVWIAPAHLYEETRHTLRRLGLDGYVDLFRGAHAGFEATADAVRRWWDLEALAARHHAFLATHEPVLRRWSRRTTVPPADAYRDYLLALDSWRALPYADPGLPPALLPKDWPGERSARVFAGLHERLRDAGAAFARDGAAG</sequence>
<feature type="domain" description="Transcriptional repressor PaaX-like N-terminal" evidence="1">
    <location>
        <begin position="11"/>
        <end position="78"/>
    </location>
</feature>
<dbReference type="AlphaFoldDB" id="A0A7H8NEJ5"/>
<evidence type="ECO:0000259" key="1">
    <source>
        <dbReference type="Pfam" id="PF07848"/>
    </source>
</evidence>
<feature type="domain" description="Transcriptional repressor PaaX-like central Cas2-like" evidence="3">
    <location>
        <begin position="136"/>
        <end position="213"/>
    </location>
</feature>
<keyword evidence="5" id="KW-1185">Reference proteome</keyword>
<dbReference type="Pfam" id="PF07848">
    <property type="entry name" value="PaaX"/>
    <property type="match status" value="1"/>
</dbReference>
<protein>
    <submittedName>
        <fullName evidence="4">PaaX family transcriptional regulator</fullName>
    </submittedName>
</protein>
<dbReference type="InterPro" id="IPR011965">
    <property type="entry name" value="PaaX_trns_reg"/>
</dbReference>
<dbReference type="PANTHER" id="PTHR30319:SF1">
    <property type="entry name" value="TRANSCRIPTIONAL REPRESSOR PAAX"/>
    <property type="match status" value="1"/>
</dbReference>
<name>A0A7H8NEJ5_9ACTN</name>
<dbReference type="Gene3D" id="1.10.10.10">
    <property type="entry name" value="Winged helix-like DNA-binding domain superfamily/Winged helix DNA-binding domain"/>
    <property type="match status" value="1"/>
</dbReference>
<dbReference type="GO" id="GO:0006351">
    <property type="term" value="P:DNA-templated transcription"/>
    <property type="evidence" value="ECO:0007669"/>
    <property type="project" value="InterPro"/>
</dbReference>
<dbReference type="Pfam" id="PF08223">
    <property type="entry name" value="PaaX_C"/>
    <property type="match status" value="1"/>
</dbReference>
<evidence type="ECO:0000259" key="2">
    <source>
        <dbReference type="Pfam" id="PF08223"/>
    </source>
</evidence>